<dbReference type="AlphaFoldDB" id="A0A6H9V4V1"/>
<sequence length="171" mass="18404">MPDIKEILAKARPREHTVRICLAGDLAAEVDRLEAELASYAGWQQQSIADQNPAIEVAEKIAAAREAMREAEVPFTFQALGAKAWSDLVAQHPSENEGESWDDESLAPALVAASAKDPVMTPEDVAALFEQLNMGQRQELINAAWTVNGEATAVPFALHASAILASRTDGK</sequence>
<gene>
    <name evidence="1" type="ORF">F7R91_14745</name>
</gene>
<keyword evidence="2" id="KW-1185">Reference proteome</keyword>
<comment type="caution">
    <text evidence="1">The sequence shown here is derived from an EMBL/GenBank/DDBJ whole genome shotgun (WGS) entry which is preliminary data.</text>
</comment>
<dbReference type="Proteomes" id="UP000442707">
    <property type="component" value="Unassembled WGS sequence"/>
</dbReference>
<proteinExistence type="predicted"/>
<name>A0A6H9V4V1_9ACTN</name>
<organism evidence="1 2">
    <name type="scientific">Streptomyces luteolifulvus</name>
    <dbReference type="NCBI Taxonomy" id="2615112"/>
    <lineage>
        <taxon>Bacteria</taxon>
        <taxon>Bacillati</taxon>
        <taxon>Actinomycetota</taxon>
        <taxon>Actinomycetes</taxon>
        <taxon>Kitasatosporales</taxon>
        <taxon>Streptomycetaceae</taxon>
        <taxon>Streptomyces</taxon>
    </lineage>
</organism>
<dbReference type="RefSeq" id="WP_150948603.1">
    <property type="nucleotide sequence ID" value="NZ_VZRB01000008.1"/>
</dbReference>
<protein>
    <submittedName>
        <fullName evidence="1">Uncharacterized protein</fullName>
    </submittedName>
</protein>
<evidence type="ECO:0000313" key="1">
    <source>
        <dbReference type="EMBL" id="KAB1146832.1"/>
    </source>
</evidence>
<accession>A0A6H9V4V1</accession>
<dbReference type="EMBL" id="VZRB01000008">
    <property type="protein sequence ID" value="KAB1146832.1"/>
    <property type="molecule type" value="Genomic_DNA"/>
</dbReference>
<reference evidence="1 2" key="1">
    <citation type="submission" date="2019-09" db="EMBL/GenBank/DDBJ databases">
        <title>Screening of Novel Bioactive Compounds from Soil-Associated.</title>
        <authorList>
            <person name="Zhao S."/>
        </authorList>
    </citation>
    <scope>NUCLEOTIDE SEQUENCE [LARGE SCALE GENOMIC DNA]</scope>
    <source>
        <strain evidence="1 2">HIT-DPA4</strain>
    </source>
</reference>
<evidence type="ECO:0000313" key="2">
    <source>
        <dbReference type="Proteomes" id="UP000442707"/>
    </source>
</evidence>